<dbReference type="InterPro" id="IPR051542">
    <property type="entry name" value="Hydrogenase_cytochrome"/>
</dbReference>
<feature type="transmembrane region" description="Helical" evidence="6">
    <location>
        <begin position="37"/>
        <end position="56"/>
    </location>
</feature>
<evidence type="ECO:0000259" key="7">
    <source>
        <dbReference type="Pfam" id="PF01292"/>
    </source>
</evidence>
<organism evidence="8 9">
    <name type="scientific">Thiothrix eikelboomii</name>
    <dbReference type="NCBI Taxonomy" id="92487"/>
    <lineage>
        <taxon>Bacteria</taxon>
        <taxon>Pseudomonadati</taxon>
        <taxon>Pseudomonadota</taxon>
        <taxon>Gammaproteobacteria</taxon>
        <taxon>Thiotrichales</taxon>
        <taxon>Thiotrichaceae</taxon>
        <taxon>Thiothrix</taxon>
    </lineage>
</organism>
<dbReference type="InterPro" id="IPR016174">
    <property type="entry name" value="Di-haem_cyt_TM"/>
</dbReference>
<keyword evidence="9" id="KW-1185">Reference proteome</keyword>
<dbReference type="EMBL" id="FUYB01000006">
    <property type="protein sequence ID" value="SKA77267.1"/>
    <property type="molecule type" value="Genomic_DNA"/>
</dbReference>
<dbReference type="SUPFAM" id="SSF81342">
    <property type="entry name" value="Transmembrane di-heme cytochromes"/>
    <property type="match status" value="1"/>
</dbReference>
<gene>
    <name evidence="8" type="ORF">SAMN02745130_01769</name>
</gene>
<dbReference type="Proteomes" id="UP000190460">
    <property type="component" value="Unassembled WGS sequence"/>
</dbReference>
<keyword evidence="5 6" id="KW-0472">Membrane</keyword>
<dbReference type="GO" id="GO:0009055">
    <property type="term" value="F:electron transfer activity"/>
    <property type="evidence" value="ECO:0007669"/>
    <property type="project" value="InterPro"/>
</dbReference>
<evidence type="ECO:0000256" key="6">
    <source>
        <dbReference type="SAM" id="Phobius"/>
    </source>
</evidence>
<evidence type="ECO:0000313" key="9">
    <source>
        <dbReference type="Proteomes" id="UP000190460"/>
    </source>
</evidence>
<evidence type="ECO:0000256" key="2">
    <source>
        <dbReference type="ARBA" id="ARBA00022475"/>
    </source>
</evidence>
<evidence type="ECO:0000256" key="3">
    <source>
        <dbReference type="ARBA" id="ARBA00022692"/>
    </source>
</evidence>
<comment type="subcellular location">
    <subcellularLocation>
        <location evidence="1">Cell membrane</location>
        <topology evidence="1">Multi-pass membrane protein</topology>
    </subcellularLocation>
</comment>
<protein>
    <submittedName>
        <fullName evidence="8">Cytochrome b</fullName>
    </submittedName>
</protein>
<feature type="transmembrane region" description="Helical" evidence="6">
    <location>
        <begin position="186"/>
        <end position="205"/>
    </location>
</feature>
<dbReference type="GO" id="GO:0005886">
    <property type="term" value="C:plasma membrane"/>
    <property type="evidence" value="ECO:0007669"/>
    <property type="project" value="UniProtKB-SubCell"/>
</dbReference>
<evidence type="ECO:0000256" key="1">
    <source>
        <dbReference type="ARBA" id="ARBA00004651"/>
    </source>
</evidence>
<dbReference type="AlphaFoldDB" id="A0A1T4WJA1"/>
<evidence type="ECO:0000256" key="5">
    <source>
        <dbReference type="ARBA" id="ARBA00023136"/>
    </source>
</evidence>
<name>A0A1T4WJA1_9GAMM</name>
<feature type="transmembrane region" description="Helical" evidence="6">
    <location>
        <begin position="100"/>
        <end position="119"/>
    </location>
</feature>
<dbReference type="Pfam" id="PF01292">
    <property type="entry name" value="Ni_hydr_CYTB"/>
    <property type="match status" value="1"/>
</dbReference>
<evidence type="ECO:0000256" key="4">
    <source>
        <dbReference type="ARBA" id="ARBA00022989"/>
    </source>
</evidence>
<dbReference type="GO" id="GO:0020037">
    <property type="term" value="F:heme binding"/>
    <property type="evidence" value="ECO:0007669"/>
    <property type="project" value="TreeGrafter"/>
</dbReference>
<dbReference type="Gene3D" id="1.20.950.20">
    <property type="entry name" value="Transmembrane di-heme cytochromes, Chain C"/>
    <property type="match status" value="1"/>
</dbReference>
<proteinExistence type="predicted"/>
<dbReference type="PANTHER" id="PTHR30485">
    <property type="entry name" value="NI/FE-HYDROGENASE 1 B-TYPE CYTOCHROME SUBUNIT"/>
    <property type="match status" value="1"/>
</dbReference>
<dbReference type="PANTHER" id="PTHR30485:SF2">
    <property type="entry name" value="BLL0597 PROTEIN"/>
    <property type="match status" value="1"/>
</dbReference>
<keyword evidence="2" id="KW-1003">Cell membrane</keyword>
<dbReference type="RefSeq" id="WP_078922237.1">
    <property type="nucleotide sequence ID" value="NZ_FUYB01000006.1"/>
</dbReference>
<sequence>MSERILVWDWPTRVFHWSFALSFAGAYLTAESERYRDLHLALGYVFGALILFRLIWGVIGTRYARFSSFSFAPIAVLSYLKSLSQNQAQHFLGHNPAGAIAIFLLLGLGLLISLTGIALEWELGAEDWEELYEETHEWVANFMLLVVFVHIAGVLVSSWLHHENLARAMITGYKQGQASAAIQGRFLWLGVLILIGILVFLVMYLS</sequence>
<evidence type="ECO:0000313" key="8">
    <source>
        <dbReference type="EMBL" id="SKA77267.1"/>
    </source>
</evidence>
<dbReference type="InterPro" id="IPR011577">
    <property type="entry name" value="Cyt_b561_bac/Ni-Hgenase"/>
</dbReference>
<dbReference type="GO" id="GO:0022904">
    <property type="term" value="P:respiratory electron transport chain"/>
    <property type="evidence" value="ECO:0007669"/>
    <property type="project" value="InterPro"/>
</dbReference>
<dbReference type="STRING" id="92487.SAMN02745130_01769"/>
<feature type="transmembrane region" description="Helical" evidence="6">
    <location>
        <begin position="139"/>
        <end position="160"/>
    </location>
</feature>
<keyword evidence="3 6" id="KW-0812">Transmembrane</keyword>
<reference evidence="8 9" key="1">
    <citation type="submission" date="2017-02" db="EMBL/GenBank/DDBJ databases">
        <authorList>
            <person name="Peterson S.W."/>
        </authorList>
    </citation>
    <scope>NUCLEOTIDE SEQUENCE [LARGE SCALE GENOMIC DNA]</scope>
    <source>
        <strain evidence="8 9">ATCC 49788</strain>
    </source>
</reference>
<accession>A0A1T4WJA1</accession>
<keyword evidence="4 6" id="KW-1133">Transmembrane helix</keyword>
<dbReference type="OrthoDB" id="196472at2"/>
<feature type="domain" description="Cytochrome b561 bacterial/Ni-hydrogenase" evidence="7">
    <location>
        <begin position="7"/>
        <end position="172"/>
    </location>
</feature>
<feature type="transmembrane region" description="Helical" evidence="6">
    <location>
        <begin position="14"/>
        <end position="30"/>
    </location>
</feature>